<dbReference type="EMBL" id="CAJNON010000722">
    <property type="protein sequence ID" value="CAF1363283.1"/>
    <property type="molecule type" value="Genomic_DNA"/>
</dbReference>
<dbReference type="Proteomes" id="UP000663891">
    <property type="component" value="Unassembled WGS sequence"/>
</dbReference>
<sequence>MDCIVNAKTNVYLPKNLTSLTKDLDTDYYYYDNENNTLNCKILIKNPYYSYFKQVYPLIINEYELTDDMIDVLKSYTNSQSNECYMKTNLNLLSSNLNEIDWIYVNKLRSLIRGLNQSDIKHVYYRGLSLSDREIQYYLDKRNEYYYTNSFTSFTIDRLLIYSGNAVLILRTDTCSEQAKINIANIWKWSTFMYEKEALLAVGTKLKILSVHFFGSKWEIEVELAEDDMDFT</sequence>
<name>A0A815I4N3_9BILA</name>
<dbReference type="SUPFAM" id="SSF56399">
    <property type="entry name" value="ADP-ribosylation"/>
    <property type="match status" value="1"/>
</dbReference>
<reference evidence="1" key="1">
    <citation type="submission" date="2021-02" db="EMBL/GenBank/DDBJ databases">
        <authorList>
            <person name="Nowell W R."/>
        </authorList>
    </citation>
    <scope>NUCLEOTIDE SEQUENCE</scope>
</reference>
<dbReference type="OrthoDB" id="9977227at2759"/>
<dbReference type="AlphaFoldDB" id="A0A815I4N3"/>
<accession>A0A815I4N3</accession>
<comment type="caution">
    <text evidence="1">The sequence shown here is derived from an EMBL/GenBank/DDBJ whole genome shotgun (WGS) entry which is preliminary data.</text>
</comment>
<evidence type="ECO:0000313" key="1">
    <source>
        <dbReference type="EMBL" id="CAF1363283.1"/>
    </source>
</evidence>
<protein>
    <submittedName>
        <fullName evidence="1">Uncharacterized protein</fullName>
    </submittedName>
</protein>
<evidence type="ECO:0000313" key="2">
    <source>
        <dbReference type="Proteomes" id="UP000663891"/>
    </source>
</evidence>
<gene>
    <name evidence="1" type="ORF">VCS650_LOCUS34436</name>
</gene>
<dbReference type="Gene3D" id="3.90.176.10">
    <property type="entry name" value="Toxin ADP-ribosyltransferase, Chain A, domain 1"/>
    <property type="match status" value="1"/>
</dbReference>
<proteinExistence type="predicted"/>
<organism evidence="1 2">
    <name type="scientific">Adineta steineri</name>
    <dbReference type="NCBI Taxonomy" id="433720"/>
    <lineage>
        <taxon>Eukaryota</taxon>
        <taxon>Metazoa</taxon>
        <taxon>Spiralia</taxon>
        <taxon>Gnathifera</taxon>
        <taxon>Rotifera</taxon>
        <taxon>Eurotatoria</taxon>
        <taxon>Bdelloidea</taxon>
        <taxon>Adinetida</taxon>
        <taxon>Adinetidae</taxon>
        <taxon>Adineta</taxon>
    </lineage>
</organism>